<gene>
    <name evidence="2" type="ORF">D5F01_LYC23436</name>
</gene>
<dbReference type="EMBL" id="REGW02000024">
    <property type="protein sequence ID" value="KAE8278531.1"/>
    <property type="molecule type" value="Genomic_DNA"/>
</dbReference>
<feature type="compositionally biased region" description="Basic and acidic residues" evidence="1">
    <location>
        <begin position="193"/>
        <end position="205"/>
    </location>
</feature>
<evidence type="ECO:0000256" key="1">
    <source>
        <dbReference type="SAM" id="MobiDB-lite"/>
    </source>
</evidence>
<accession>A0A6G0HHM8</accession>
<protein>
    <submittedName>
        <fullName evidence="2">Uncharacterized protein</fullName>
    </submittedName>
</protein>
<dbReference type="AlphaFoldDB" id="A0A6G0HHM8"/>
<proteinExistence type="predicted"/>
<evidence type="ECO:0000313" key="3">
    <source>
        <dbReference type="Proteomes" id="UP000424527"/>
    </source>
</evidence>
<keyword evidence="3" id="KW-1185">Reference proteome</keyword>
<name>A0A6G0HHM8_LARCR</name>
<dbReference type="Proteomes" id="UP000424527">
    <property type="component" value="Unassembled WGS sequence"/>
</dbReference>
<sequence>MWGVGSKGSECVAAPSLFASSFHRSLFAPAVASCDFTLSLFDWVLKKTKRRAAEQRGGTPREADNAVSFSVMARESAVLMRRKRQREAREGPLKCMNGACVRARDSVNITSSLSCCGGPGPLRQLPGLWELKPTLLAGTKGSPPLPLAPCPSHCCPSPPRNKRGHGALIPRQRYKWWPPTPEDEAGTNGPENRVGRGEKKMAKKS</sequence>
<reference evidence="2 3" key="1">
    <citation type="submission" date="2019-07" db="EMBL/GenBank/DDBJ databases">
        <title>Chromosome genome assembly for large yellow croaker.</title>
        <authorList>
            <person name="Xiao S."/>
        </authorList>
    </citation>
    <scope>NUCLEOTIDE SEQUENCE [LARGE SCALE GENOMIC DNA]</scope>
    <source>
        <strain evidence="2">JMULYC20181020</strain>
        <tissue evidence="2">Muscle</tissue>
    </source>
</reference>
<organism evidence="2 3">
    <name type="scientific">Larimichthys crocea</name>
    <name type="common">Large yellow croaker</name>
    <name type="synonym">Pseudosciaena crocea</name>
    <dbReference type="NCBI Taxonomy" id="215358"/>
    <lineage>
        <taxon>Eukaryota</taxon>
        <taxon>Metazoa</taxon>
        <taxon>Chordata</taxon>
        <taxon>Craniata</taxon>
        <taxon>Vertebrata</taxon>
        <taxon>Euteleostomi</taxon>
        <taxon>Actinopterygii</taxon>
        <taxon>Neopterygii</taxon>
        <taxon>Teleostei</taxon>
        <taxon>Neoteleostei</taxon>
        <taxon>Acanthomorphata</taxon>
        <taxon>Eupercaria</taxon>
        <taxon>Sciaenidae</taxon>
        <taxon>Larimichthys</taxon>
    </lineage>
</organism>
<feature type="region of interest" description="Disordered" evidence="1">
    <location>
        <begin position="159"/>
        <end position="205"/>
    </location>
</feature>
<evidence type="ECO:0000313" key="2">
    <source>
        <dbReference type="EMBL" id="KAE8278531.1"/>
    </source>
</evidence>
<comment type="caution">
    <text evidence="2">The sequence shown here is derived from an EMBL/GenBank/DDBJ whole genome shotgun (WGS) entry which is preliminary data.</text>
</comment>